<geneLocation type="plasmid" evidence="6 7">
    <name>pCYLST.01</name>
</geneLocation>
<evidence type="ECO:0000256" key="2">
    <source>
        <dbReference type="SAM" id="MobiDB-lite"/>
    </source>
</evidence>
<organism evidence="6 7">
    <name type="scientific">Cylindrospermum stagnale PCC 7417</name>
    <dbReference type="NCBI Taxonomy" id="56107"/>
    <lineage>
        <taxon>Bacteria</taxon>
        <taxon>Bacillati</taxon>
        <taxon>Cyanobacteriota</taxon>
        <taxon>Cyanophyceae</taxon>
        <taxon>Nostocales</taxon>
        <taxon>Nostocaceae</taxon>
        <taxon>Cylindrospermum</taxon>
    </lineage>
</organism>
<keyword evidence="1" id="KW-0175">Coiled coil</keyword>
<dbReference type="Pfam" id="PF13005">
    <property type="entry name" value="zf-IS66"/>
    <property type="match status" value="1"/>
</dbReference>
<dbReference type="PATRIC" id="fig|56107.3.peg.7215"/>
<sequence length="523" mass="58305">MTPKSDKFRDMEQKRLNHVEQIPAEDWGKTPTSVKKLVEEMAQQIEQQSKKLTEVLSVQEQLLEKINRTSVNSSSPPSSDPPGFGKKWQKTKSGKKRGGQPGHKGNSRDLYPIEECSSVIDHHPEECGNCGATLTGVDTNPYRHQIVEIPPISPIVIEHRLHQLTCIGCGTKTRAILPEDVNLSGYGVRVVALVALLSGVYRNSQRMVQSAMQEVFGISISLGTVNRLRLEASNAVATCVDEAKLYIQNANIVGADETSFNQGNIDGFNPEQRRAWLWVAVTPLVTFFEIALTRCTQGAKNLLGENFRGILNSDRHGAYNWVDLERRQLCWAHLRREFIKISERSGVSAELGTILVKQQEKLFELWHRVRDGTLSRGDFVELVQEIRSSIRATLLEADEYQITAREKTPLAKTVRTCRQLLKVESAMWLFVTTVSVEPTNNAAERAIRPAVIWRRTSFGSQTQAGSVFVARMLTVLTTLKSQKRNVLEFMTQAVVAARGAKTAPSLLPETATCSDDSDLLNAA</sequence>
<dbReference type="PANTHER" id="PTHR33678:SF2">
    <property type="match status" value="1"/>
</dbReference>
<evidence type="ECO:0000256" key="1">
    <source>
        <dbReference type="SAM" id="Coils"/>
    </source>
</evidence>
<dbReference type="InterPro" id="IPR004291">
    <property type="entry name" value="Transposase_IS66_central"/>
</dbReference>
<feature type="coiled-coil region" evidence="1">
    <location>
        <begin position="35"/>
        <end position="62"/>
    </location>
</feature>
<dbReference type="InterPro" id="IPR024474">
    <property type="entry name" value="Znf_dom_IS66"/>
</dbReference>
<evidence type="ECO:0000259" key="4">
    <source>
        <dbReference type="Pfam" id="PF13005"/>
    </source>
</evidence>
<accession>K9X7I7</accession>
<gene>
    <name evidence="6" type="ORF">Cylst_6719</name>
</gene>
<evidence type="ECO:0000313" key="6">
    <source>
        <dbReference type="EMBL" id="AFZ28463.1"/>
    </source>
</evidence>
<name>K9X7I7_9NOST</name>
<evidence type="ECO:0000313" key="7">
    <source>
        <dbReference type="Proteomes" id="UP000010475"/>
    </source>
</evidence>
<dbReference type="Proteomes" id="UP000010475">
    <property type="component" value="Plasmid pCYLST.01"/>
</dbReference>
<feature type="region of interest" description="Disordered" evidence="2">
    <location>
        <begin position="1"/>
        <end position="30"/>
    </location>
</feature>
<dbReference type="NCBIfam" id="NF033517">
    <property type="entry name" value="transpos_IS66"/>
    <property type="match status" value="1"/>
</dbReference>
<dbReference type="EMBL" id="CP003643">
    <property type="protein sequence ID" value="AFZ28463.1"/>
    <property type="molecule type" value="Genomic_DNA"/>
</dbReference>
<protein>
    <submittedName>
        <fullName evidence="6">Transposase IS66 family</fullName>
    </submittedName>
</protein>
<dbReference type="KEGG" id="csg:Cylst_6719"/>
<dbReference type="Pfam" id="PF20042">
    <property type="entry name" value="DUF6444"/>
    <property type="match status" value="1"/>
</dbReference>
<feature type="region of interest" description="Disordered" evidence="2">
    <location>
        <begin position="66"/>
        <end position="110"/>
    </location>
</feature>
<evidence type="ECO:0000259" key="3">
    <source>
        <dbReference type="Pfam" id="PF03050"/>
    </source>
</evidence>
<dbReference type="AlphaFoldDB" id="K9X7I7"/>
<keyword evidence="6" id="KW-0614">Plasmid</keyword>
<feature type="domain" description="Transposase IS66 central" evidence="3">
    <location>
        <begin position="209"/>
        <end position="465"/>
    </location>
</feature>
<feature type="domain" description="DUF6444" evidence="5">
    <location>
        <begin position="38"/>
        <end position="108"/>
    </location>
</feature>
<reference evidence="6 7" key="1">
    <citation type="submission" date="2012-06" db="EMBL/GenBank/DDBJ databases">
        <title>Noncontiguous Finished plasmid 1 of genome of Cylindrospermum stagnale PCC 7417.</title>
        <authorList>
            <consortium name="US DOE Joint Genome Institute"/>
            <person name="Gugger M."/>
            <person name="Coursin T."/>
            <person name="Rippka R."/>
            <person name="Tandeau De Marsac N."/>
            <person name="Huntemann M."/>
            <person name="Wei C.-L."/>
            <person name="Han J."/>
            <person name="Detter J.C."/>
            <person name="Han C."/>
            <person name="Tapia R."/>
            <person name="Davenport K."/>
            <person name="Daligault H."/>
            <person name="Erkkila T."/>
            <person name="Gu W."/>
            <person name="Munk A.C.C."/>
            <person name="Teshima H."/>
            <person name="Xu Y."/>
            <person name="Chain P."/>
            <person name="Chen A."/>
            <person name="Krypides N."/>
            <person name="Mavromatis K."/>
            <person name="Markowitz V."/>
            <person name="Szeto E."/>
            <person name="Ivanova N."/>
            <person name="Mikhailova N."/>
            <person name="Ovchinnikova G."/>
            <person name="Pagani I."/>
            <person name="Pati A."/>
            <person name="Goodwin L."/>
            <person name="Peters L."/>
            <person name="Pitluck S."/>
            <person name="Woyke T."/>
            <person name="Kerfeld C."/>
        </authorList>
    </citation>
    <scope>NUCLEOTIDE SEQUENCE [LARGE SCALE GENOMIC DNA]</scope>
    <source>
        <strain evidence="6 7">PCC 7417</strain>
        <plasmid evidence="7">Plasmid pCYLST.01</plasmid>
    </source>
</reference>
<dbReference type="Pfam" id="PF03050">
    <property type="entry name" value="DDE_Tnp_IS66"/>
    <property type="match status" value="1"/>
</dbReference>
<feature type="compositionally biased region" description="Basic and acidic residues" evidence="2">
    <location>
        <begin position="1"/>
        <end position="18"/>
    </location>
</feature>
<dbReference type="InterPro" id="IPR052344">
    <property type="entry name" value="Transposase-related"/>
</dbReference>
<dbReference type="InterPro" id="IPR045618">
    <property type="entry name" value="DUF6444"/>
</dbReference>
<dbReference type="PANTHER" id="PTHR33678">
    <property type="entry name" value="BLL1576 PROTEIN"/>
    <property type="match status" value="1"/>
</dbReference>
<feature type="compositionally biased region" description="Basic residues" evidence="2">
    <location>
        <begin position="87"/>
        <end position="98"/>
    </location>
</feature>
<feature type="domain" description="Transposase IS66 zinc-finger binding" evidence="4">
    <location>
        <begin position="124"/>
        <end position="170"/>
    </location>
</feature>
<evidence type="ECO:0000259" key="5">
    <source>
        <dbReference type="Pfam" id="PF20042"/>
    </source>
</evidence>
<dbReference type="HOGENOM" id="CLU_039294_0_1_3"/>
<keyword evidence="7" id="KW-1185">Reference proteome</keyword>
<proteinExistence type="predicted"/>
<feature type="compositionally biased region" description="Low complexity" evidence="2">
    <location>
        <begin position="73"/>
        <end position="86"/>
    </location>
</feature>